<sequence>MATEIDQGFSDAEIFNESPRSPHIFKDINLFFTRNPATNDVSKVTDIKDIKRSVLNLLR</sequence>
<dbReference type="EMBL" id="UINC01144879">
    <property type="protein sequence ID" value="SVD34670.1"/>
    <property type="molecule type" value="Genomic_DNA"/>
</dbReference>
<dbReference type="AlphaFoldDB" id="A0A382UKE4"/>
<gene>
    <name evidence="1" type="ORF">METZ01_LOCUS387524</name>
</gene>
<proteinExistence type="predicted"/>
<protein>
    <submittedName>
        <fullName evidence="1">Uncharacterized protein</fullName>
    </submittedName>
</protein>
<evidence type="ECO:0000313" key="1">
    <source>
        <dbReference type="EMBL" id="SVD34670.1"/>
    </source>
</evidence>
<organism evidence="1">
    <name type="scientific">marine metagenome</name>
    <dbReference type="NCBI Taxonomy" id="408172"/>
    <lineage>
        <taxon>unclassified sequences</taxon>
        <taxon>metagenomes</taxon>
        <taxon>ecological metagenomes</taxon>
    </lineage>
</organism>
<accession>A0A382UKE4</accession>
<dbReference type="Gene3D" id="3.10.450.40">
    <property type="match status" value="1"/>
</dbReference>
<feature type="non-terminal residue" evidence="1">
    <location>
        <position position="59"/>
    </location>
</feature>
<name>A0A382UKE4_9ZZZZ</name>
<reference evidence="1" key="1">
    <citation type="submission" date="2018-05" db="EMBL/GenBank/DDBJ databases">
        <authorList>
            <person name="Lanie J.A."/>
            <person name="Ng W.-L."/>
            <person name="Kazmierczak K.M."/>
            <person name="Andrzejewski T.M."/>
            <person name="Davidsen T.M."/>
            <person name="Wayne K.J."/>
            <person name="Tettelin H."/>
            <person name="Glass J.I."/>
            <person name="Rusch D."/>
            <person name="Podicherti R."/>
            <person name="Tsui H.-C.T."/>
            <person name="Winkler M.E."/>
        </authorList>
    </citation>
    <scope>NUCLEOTIDE SEQUENCE</scope>
</reference>